<dbReference type="GO" id="GO:0048858">
    <property type="term" value="P:cell projection morphogenesis"/>
    <property type="evidence" value="ECO:0007669"/>
    <property type="project" value="TreeGrafter"/>
</dbReference>
<dbReference type="InterPro" id="IPR009057">
    <property type="entry name" value="Homeodomain-like_sf"/>
</dbReference>
<evidence type="ECO:0000313" key="5">
    <source>
        <dbReference type="Proteomes" id="UP000261620"/>
    </source>
</evidence>
<dbReference type="SUPFAM" id="SSF52113">
    <property type="entry name" value="BRCT domain"/>
    <property type="match status" value="1"/>
</dbReference>
<feature type="domain" description="SWIRM" evidence="2">
    <location>
        <begin position="423"/>
        <end position="460"/>
    </location>
</feature>
<dbReference type="GO" id="GO:1902494">
    <property type="term" value="C:catalytic complex"/>
    <property type="evidence" value="ECO:0007669"/>
    <property type="project" value="UniProtKB-ARBA"/>
</dbReference>
<organism evidence="4 5">
    <name type="scientific">Mola mola</name>
    <name type="common">Ocean sunfish</name>
    <name type="synonym">Tetraodon mola</name>
    <dbReference type="NCBI Taxonomy" id="94237"/>
    <lineage>
        <taxon>Eukaryota</taxon>
        <taxon>Metazoa</taxon>
        <taxon>Chordata</taxon>
        <taxon>Craniata</taxon>
        <taxon>Vertebrata</taxon>
        <taxon>Euteleostomi</taxon>
        <taxon>Actinopterygii</taxon>
        <taxon>Neopterygii</taxon>
        <taxon>Teleostei</taxon>
        <taxon>Neoteleostei</taxon>
        <taxon>Acanthomorphata</taxon>
        <taxon>Eupercaria</taxon>
        <taxon>Tetraodontiformes</taxon>
        <taxon>Molidae</taxon>
        <taxon>Mola</taxon>
    </lineage>
</organism>
<dbReference type="Pfam" id="PF16496">
    <property type="entry name" value="SWIRM-assoc_2"/>
    <property type="match status" value="1"/>
</dbReference>
<evidence type="ECO:0000313" key="4">
    <source>
        <dbReference type="Ensembl" id="ENSMMOP00000026263.1"/>
    </source>
</evidence>
<protein>
    <submittedName>
        <fullName evidence="4">Uncharacterized protein</fullName>
    </submittedName>
</protein>
<sequence>IMATASGGASLGVPGTSQGGTGTAALRKKDCSPSARFWESPDTVAQLDVVRQWIGKHYKKYVLLDAPSCQALAAVTLQLLQFQEDAFGRHAAGPALTKLPAQCFLDLRPGGALCHILGSAYKFKAEQGWRRFDLQNPSRSERNVEMFGAIERALIQNNSLALPVVYLDPMVDQELATRLTTIITKHQGTLTEDRTLASHHIYPLAASTEEDEWMRPVMRKDKHVLVHWGTHPDSYDSWLSSNDVEGEVEEPPHSEKPRRVHAGWVLDTDVFNEWMNEEDYCVDERNIPVIFRQLSISEWEEPCSETMSTPPKKRRRSPSPSASEGRKKGKKGRRRGQQEEEPEEDLTKDMEDPTPVPNMEEVILPKIVNLKKDSENTPVKGGIMADLDEQEDDFPGREDEDGRGEIPRLSEGEDNVTEQTHHIIIPSYTSWFNYNSIHSIEKRALPEFFNGKNKSKTPEM</sequence>
<dbReference type="STRING" id="94237.ENSMMOP00000026263"/>
<dbReference type="SUPFAM" id="SSF46689">
    <property type="entry name" value="Homeodomain-like"/>
    <property type="match status" value="1"/>
</dbReference>
<proteinExistence type="predicted"/>
<dbReference type="PANTHER" id="PTHR15381:SF1">
    <property type="entry name" value="CHONDROITIN SULFATE PROTEOGLYCAN 5"/>
    <property type="match status" value="1"/>
</dbReference>
<feature type="region of interest" description="Disordered" evidence="1">
    <location>
        <begin position="373"/>
        <end position="421"/>
    </location>
</feature>
<feature type="compositionally biased region" description="Acidic residues" evidence="1">
    <location>
        <begin position="386"/>
        <end position="402"/>
    </location>
</feature>
<dbReference type="Proteomes" id="UP000261620">
    <property type="component" value="Unplaced"/>
</dbReference>
<dbReference type="OMA" id="RRVHAGW"/>
<reference evidence="4" key="2">
    <citation type="submission" date="2025-09" db="UniProtKB">
        <authorList>
            <consortium name="Ensembl"/>
        </authorList>
    </citation>
    <scope>IDENTIFICATION</scope>
</reference>
<dbReference type="InterPro" id="IPR036388">
    <property type="entry name" value="WH-like_DNA-bd_sf"/>
</dbReference>
<feature type="region of interest" description="Disordered" evidence="1">
    <location>
        <begin position="301"/>
        <end position="358"/>
    </location>
</feature>
<dbReference type="InterPro" id="IPR036420">
    <property type="entry name" value="BRCT_dom_sf"/>
</dbReference>
<dbReference type="InterPro" id="IPR007526">
    <property type="entry name" value="SWIRM"/>
</dbReference>
<dbReference type="PANTHER" id="PTHR15381">
    <property type="entry name" value="CHONDROITIN SULFATE PROTEOGLYCAN 5 -RELATED"/>
    <property type="match status" value="1"/>
</dbReference>
<name>A0A3Q3X5K7_MOLML</name>
<dbReference type="AlphaFoldDB" id="A0A3Q3X5K7"/>
<accession>A0A3Q3X5K7</accession>
<dbReference type="Gene3D" id="1.10.10.10">
    <property type="entry name" value="Winged helix-like DNA-binding domain superfamily/Winged helix DNA-binding domain"/>
    <property type="match status" value="1"/>
</dbReference>
<dbReference type="Ensembl" id="ENSMMOT00000026707.1">
    <property type="protein sequence ID" value="ENSMMOP00000026263.1"/>
    <property type="gene ID" value="ENSMMOG00000019911.1"/>
</dbReference>
<dbReference type="GO" id="GO:0045202">
    <property type="term" value="C:synapse"/>
    <property type="evidence" value="ECO:0007669"/>
    <property type="project" value="TreeGrafter"/>
</dbReference>
<evidence type="ECO:0000256" key="1">
    <source>
        <dbReference type="SAM" id="MobiDB-lite"/>
    </source>
</evidence>
<feature type="domain" description="Chromo" evidence="3">
    <location>
        <begin position="23"/>
        <end position="297"/>
    </location>
</feature>
<evidence type="ECO:0000259" key="3">
    <source>
        <dbReference type="PROSITE" id="PS52032"/>
    </source>
</evidence>
<keyword evidence="5" id="KW-1185">Reference proteome</keyword>
<dbReference type="PROSITE" id="PS50934">
    <property type="entry name" value="SWIRM"/>
    <property type="match status" value="1"/>
</dbReference>
<feature type="region of interest" description="Disordered" evidence="1">
    <location>
        <begin position="1"/>
        <end position="27"/>
    </location>
</feature>
<reference evidence="4" key="1">
    <citation type="submission" date="2025-08" db="UniProtKB">
        <authorList>
            <consortium name="Ensembl"/>
        </authorList>
    </citation>
    <scope>IDENTIFICATION</scope>
</reference>
<dbReference type="InterPro" id="IPR049898">
    <property type="entry name" value="MARR_BRCT_CHROMO"/>
</dbReference>
<evidence type="ECO:0000259" key="2">
    <source>
        <dbReference type="PROSITE" id="PS50934"/>
    </source>
</evidence>
<dbReference type="InterPro" id="IPR032450">
    <property type="entry name" value="SMARCC_N"/>
</dbReference>
<dbReference type="PROSITE" id="PS52032">
    <property type="entry name" value="MARR_BRCT_CHROMO"/>
    <property type="match status" value="1"/>
</dbReference>